<sequence>MTTDQLEKHINKIEESYEFFLAYAAQGVSAEHQRGPDSQLM</sequence>
<accession>A0A382GM58</accession>
<feature type="non-terminal residue" evidence="1">
    <location>
        <position position="41"/>
    </location>
</feature>
<gene>
    <name evidence="1" type="ORF">METZ01_LOCUS228903</name>
</gene>
<organism evidence="1">
    <name type="scientific">marine metagenome</name>
    <dbReference type="NCBI Taxonomy" id="408172"/>
    <lineage>
        <taxon>unclassified sequences</taxon>
        <taxon>metagenomes</taxon>
        <taxon>ecological metagenomes</taxon>
    </lineage>
</organism>
<protein>
    <submittedName>
        <fullName evidence="1">Uncharacterized protein</fullName>
    </submittedName>
</protein>
<proteinExistence type="predicted"/>
<dbReference type="AlphaFoldDB" id="A0A382GM58"/>
<reference evidence="1" key="1">
    <citation type="submission" date="2018-05" db="EMBL/GenBank/DDBJ databases">
        <authorList>
            <person name="Lanie J.A."/>
            <person name="Ng W.-L."/>
            <person name="Kazmierczak K.M."/>
            <person name="Andrzejewski T.M."/>
            <person name="Davidsen T.M."/>
            <person name="Wayne K.J."/>
            <person name="Tettelin H."/>
            <person name="Glass J.I."/>
            <person name="Rusch D."/>
            <person name="Podicherti R."/>
            <person name="Tsui H.-C.T."/>
            <person name="Winkler M.E."/>
        </authorList>
    </citation>
    <scope>NUCLEOTIDE SEQUENCE</scope>
</reference>
<name>A0A382GM58_9ZZZZ</name>
<evidence type="ECO:0000313" key="1">
    <source>
        <dbReference type="EMBL" id="SVB76049.1"/>
    </source>
</evidence>
<dbReference type="EMBL" id="UINC01056247">
    <property type="protein sequence ID" value="SVB76049.1"/>
    <property type="molecule type" value="Genomic_DNA"/>
</dbReference>